<dbReference type="PANTHER" id="PTHR11851:SF49">
    <property type="entry name" value="MITOCHONDRIAL-PROCESSING PEPTIDASE SUBUNIT ALPHA"/>
    <property type="match status" value="1"/>
</dbReference>
<keyword evidence="3" id="KW-0732">Signal</keyword>
<dbReference type="Pfam" id="PF05193">
    <property type="entry name" value="Peptidase_M16_C"/>
    <property type="match status" value="1"/>
</dbReference>
<feature type="domain" description="Peptidase M16 N-terminal" evidence="4">
    <location>
        <begin position="48"/>
        <end position="183"/>
    </location>
</feature>
<dbReference type="EMBL" id="JAPKNK010000007">
    <property type="protein sequence ID" value="MCX5570790.1"/>
    <property type="molecule type" value="Genomic_DNA"/>
</dbReference>
<dbReference type="InterPro" id="IPR011765">
    <property type="entry name" value="Pept_M16_N"/>
</dbReference>
<keyword evidence="2" id="KW-0378">Hydrolase</keyword>
<dbReference type="AlphaFoldDB" id="A0A9X3ED52"/>
<keyword evidence="7" id="KW-1185">Reference proteome</keyword>
<evidence type="ECO:0000259" key="4">
    <source>
        <dbReference type="Pfam" id="PF00675"/>
    </source>
</evidence>
<keyword evidence="2" id="KW-0645">Protease</keyword>
<comment type="similarity">
    <text evidence="1">Belongs to the peptidase M16 family.</text>
</comment>
<dbReference type="GO" id="GO:0046872">
    <property type="term" value="F:metal ion binding"/>
    <property type="evidence" value="ECO:0007669"/>
    <property type="project" value="InterPro"/>
</dbReference>
<evidence type="ECO:0000313" key="7">
    <source>
        <dbReference type="Proteomes" id="UP001144805"/>
    </source>
</evidence>
<comment type="caution">
    <text evidence="6">The sequence shown here is derived from an EMBL/GenBank/DDBJ whole genome shotgun (WGS) entry which is preliminary data.</text>
</comment>
<feature type="chain" id="PRO_5040731167" evidence="3">
    <location>
        <begin position="21"/>
        <end position="435"/>
    </location>
</feature>
<dbReference type="InterPro" id="IPR011249">
    <property type="entry name" value="Metalloenz_LuxS/M16"/>
</dbReference>
<evidence type="ECO:0000256" key="3">
    <source>
        <dbReference type="SAM" id="SignalP"/>
    </source>
</evidence>
<accession>A0A9X3ED52</accession>
<dbReference type="PANTHER" id="PTHR11851">
    <property type="entry name" value="METALLOPROTEASE"/>
    <property type="match status" value="1"/>
</dbReference>
<dbReference type="Pfam" id="PF00675">
    <property type="entry name" value="Peptidase_M16"/>
    <property type="match status" value="1"/>
</dbReference>
<dbReference type="InterPro" id="IPR007863">
    <property type="entry name" value="Peptidase_M16_C"/>
</dbReference>
<evidence type="ECO:0000256" key="2">
    <source>
        <dbReference type="ARBA" id="ARBA00023049"/>
    </source>
</evidence>
<evidence type="ECO:0000313" key="6">
    <source>
        <dbReference type="EMBL" id="MCX5570790.1"/>
    </source>
</evidence>
<feature type="signal peptide" evidence="3">
    <location>
        <begin position="1"/>
        <end position="20"/>
    </location>
</feature>
<gene>
    <name evidence="6" type="ORF">OSH07_16410</name>
</gene>
<protein>
    <submittedName>
        <fullName evidence="6">Pitrilysin family protein</fullName>
    </submittedName>
</protein>
<sequence>MKKNLLACFGLAIVGLVAFAPAGYAMEVQRVVSPGGIEAWLVEDYAVPIVAVNFAFAGGIAQDPADRPGLANMLSGMLDEGAGGMDSKTFQAKLDELSIGMSFDAGRDDFFGTLKTLAENKDEAFSMLADAVQKPRFDSEPIERIRSQITISINEAKKDPNSVASAAIRETAYPGHPYGQPPEGTVESIAAITAKDLETYRERVFARDHLKVAVVGAIDPKAVGAMLDQVFGPLPATGKLAEIPDIVPHSGKVDIDMPNPQTVITFGGPGPRRNDPDFMAAFVANHILGGGTFSSRLYGEVRERRGLAYSVGTTLLPFRHSAGLAGSTATRADRADETAALIRSEMARLAKDGPTAEELAKAKSFLIGSYALRFDSSSKIARQLLAIQLDDLGMDYIDKRNGLVDAVTLEDVQRASQKYFTTGTELMVRVGPHES</sequence>
<dbReference type="RefSeq" id="WP_266339761.1">
    <property type="nucleotide sequence ID" value="NZ_JAPKNK010000007.1"/>
</dbReference>
<feature type="domain" description="Peptidase M16 C-terminal" evidence="5">
    <location>
        <begin position="192"/>
        <end position="364"/>
    </location>
</feature>
<reference evidence="6" key="1">
    <citation type="submission" date="2022-11" db="EMBL/GenBank/DDBJ databases">
        <title>Biodiversity and phylogenetic relationships of bacteria.</title>
        <authorList>
            <person name="Machado R.A.R."/>
            <person name="Bhat A."/>
            <person name="Loulou A."/>
            <person name="Kallel S."/>
        </authorList>
    </citation>
    <scope>NUCLEOTIDE SEQUENCE</scope>
    <source>
        <strain evidence="6">K-TC2</strain>
    </source>
</reference>
<dbReference type="SUPFAM" id="SSF63411">
    <property type="entry name" value="LuxS/MPP-like metallohydrolase"/>
    <property type="match status" value="2"/>
</dbReference>
<keyword evidence="2" id="KW-0482">Metalloprotease</keyword>
<proteinExistence type="inferred from homology"/>
<dbReference type="Proteomes" id="UP001144805">
    <property type="component" value="Unassembled WGS sequence"/>
</dbReference>
<evidence type="ECO:0000259" key="5">
    <source>
        <dbReference type="Pfam" id="PF05193"/>
    </source>
</evidence>
<dbReference type="GO" id="GO:0008237">
    <property type="term" value="F:metallopeptidase activity"/>
    <property type="evidence" value="ECO:0007669"/>
    <property type="project" value="UniProtKB-KW"/>
</dbReference>
<evidence type="ECO:0000256" key="1">
    <source>
        <dbReference type="ARBA" id="ARBA00007261"/>
    </source>
</evidence>
<organism evidence="6 7">
    <name type="scientific">Kaistia nematophila</name>
    <dbReference type="NCBI Taxonomy" id="2994654"/>
    <lineage>
        <taxon>Bacteria</taxon>
        <taxon>Pseudomonadati</taxon>
        <taxon>Pseudomonadota</taxon>
        <taxon>Alphaproteobacteria</taxon>
        <taxon>Hyphomicrobiales</taxon>
        <taxon>Kaistiaceae</taxon>
        <taxon>Kaistia</taxon>
    </lineage>
</organism>
<dbReference type="InterPro" id="IPR050361">
    <property type="entry name" value="MPP/UQCRC_Complex"/>
</dbReference>
<name>A0A9X3ED52_9HYPH</name>
<dbReference type="Gene3D" id="3.30.830.10">
    <property type="entry name" value="Metalloenzyme, LuxS/M16 peptidase-like"/>
    <property type="match status" value="2"/>
</dbReference>